<dbReference type="GO" id="GO:0000400">
    <property type="term" value="F:four-way junction DNA binding"/>
    <property type="evidence" value="ECO:0007669"/>
    <property type="project" value="TreeGrafter"/>
</dbReference>
<dbReference type="GO" id="GO:0008821">
    <property type="term" value="F:crossover junction DNA endonuclease activity"/>
    <property type="evidence" value="ECO:0007669"/>
    <property type="project" value="TreeGrafter"/>
</dbReference>
<reference evidence="9 10" key="1">
    <citation type="submission" date="2019-12" db="EMBL/GenBank/DDBJ databases">
        <authorList>
            <person name="Alioto T."/>
            <person name="Alioto T."/>
            <person name="Gomez Garrido J."/>
        </authorList>
    </citation>
    <scope>NUCLEOTIDE SEQUENCE [LARGE SCALE GENOMIC DNA]</scope>
</reference>
<dbReference type="Proteomes" id="UP000594638">
    <property type="component" value="Unassembled WGS sequence"/>
</dbReference>
<accession>A0A8S0R9B6</accession>
<dbReference type="InterPro" id="IPR052093">
    <property type="entry name" value="HR_Repair_Mediator"/>
</dbReference>
<dbReference type="Gene3D" id="3.40.50.300">
    <property type="entry name" value="P-loop containing nucleotide triphosphate hydrolases"/>
    <property type="match status" value="1"/>
</dbReference>
<organism evidence="9 10">
    <name type="scientific">Olea europaea subsp. europaea</name>
    <dbReference type="NCBI Taxonomy" id="158383"/>
    <lineage>
        <taxon>Eukaryota</taxon>
        <taxon>Viridiplantae</taxon>
        <taxon>Streptophyta</taxon>
        <taxon>Embryophyta</taxon>
        <taxon>Tracheophyta</taxon>
        <taxon>Spermatophyta</taxon>
        <taxon>Magnoliopsida</taxon>
        <taxon>eudicotyledons</taxon>
        <taxon>Gunneridae</taxon>
        <taxon>Pentapetalae</taxon>
        <taxon>asterids</taxon>
        <taxon>lamiids</taxon>
        <taxon>Lamiales</taxon>
        <taxon>Oleaceae</taxon>
        <taxon>Oleeae</taxon>
        <taxon>Olea</taxon>
    </lineage>
</organism>
<proteinExistence type="predicted"/>
<dbReference type="GO" id="GO:0140664">
    <property type="term" value="F:ATP-dependent DNA damage sensor activity"/>
    <property type="evidence" value="ECO:0007669"/>
    <property type="project" value="InterPro"/>
</dbReference>
<dbReference type="PANTHER" id="PTHR46239:SF1">
    <property type="entry name" value="DNA REPAIR PROTEIN RAD51 HOMOLOG 3"/>
    <property type="match status" value="1"/>
</dbReference>
<keyword evidence="5" id="KW-0234">DNA repair</keyword>
<comment type="caution">
    <text evidence="9">The sequence shown here is derived from an EMBL/GenBank/DDBJ whole genome shotgun (WGS) entry which is preliminary data.</text>
</comment>
<dbReference type="PANTHER" id="PTHR46239">
    <property type="entry name" value="DNA REPAIR PROTEIN RAD51 HOMOLOG 3 RAD51C"/>
    <property type="match status" value="1"/>
</dbReference>
<dbReference type="GO" id="GO:0007131">
    <property type="term" value="P:reciprocal meiotic recombination"/>
    <property type="evidence" value="ECO:0007669"/>
    <property type="project" value="TreeGrafter"/>
</dbReference>
<dbReference type="GO" id="GO:0005657">
    <property type="term" value="C:replication fork"/>
    <property type="evidence" value="ECO:0007669"/>
    <property type="project" value="TreeGrafter"/>
</dbReference>
<dbReference type="InterPro" id="IPR013632">
    <property type="entry name" value="Rad51_C"/>
</dbReference>
<comment type="subcellular location">
    <subcellularLocation>
        <location evidence="1">Nucleus</location>
    </subcellularLocation>
</comment>
<dbReference type="GO" id="GO:0033065">
    <property type="term" value="C:Rad51C-XRCC3 complex"/>
    <property type="evidence" value="ECO:0007669"/>
    <property type="project" value="TreeGrafter"/>
</dbReference>
<keyword evidence="4" id="KW-0067">ATP-binding</keyword>
<dbReference type="PROSITE" id="PS50162">
    <property type="entry name" value="RECA_2"/>
    <property type="match status" value="1"/>
</dbReference>
<dbReference type="GO" id="GO:0000707">
    <property type="term" value="P:meiotic DNA recombinase assembly"/>
    <property type="evidence" value="ECO:0007669"/>
    <property type="project" value="TreeGrafter"/>
</dbReference>
<evidence type="ECO:0000256" key="1">
    <source>
        <dbReference type="ARBA" id="ARBA00004123"/>
    </source>
</evidence>
<dbReference type="SUPFAM" id="SSF52540">
    <property type="entry name" value="P-loop containing nucleoside triphosphate hydrolases"/>
    <property type="match status" value="1"/>
</dbReference>
<dbReference type="AlphaFoldDB" id="A0A8S0R9B6"/>
<evidence type="ECO:0000256" key="6">
    <source>
        <dbReference type="ARBA" id="ARBA00023242"/>
    </source>
</evidence>
<keyword evidence="2" id="KW-0547">Nucleotide-binding</keyword>
<sequence>LKISENEALEILKVASRRIGLDRIGDGDYAIDNGTHTFPLYVPLASINMLHEEESAVHITTSCSYLDDILGGGINCKEVTEVEPGIGKTQLRIQLAINVQIPADYGGLERKSVYIGNSIESSNHQVFKVHFS</sequence>
<keyword evidence="10" id="KW-1185">Reference proteome</keyword>
<keyword evidence="3" id="KW-0227">DNA damage</keyword>
<name>A0A8S0R9B6_OLEEU</name>
<protein>
    <recommendedName>
        <fullName evidence="7">DNA repair protein RAD51 homolog 3</fullName>
    </recommendedName>
</protein>
<dbReference type="GO" id="GO:0033063">
    <property type="term" value="C:Rad51B-Rad51C-Rad51D-XRCC2 complex"/>
    <property type="evidence" value="ECO:0007669"/>
    <property type="project" value="TreeGrafter"/>
</dbReference>
<dbReference type="OrthoDB" id="1861185at2759"/>
<dbReference type="EMBL" id="CACTIH010002238">
    <property type="protein sequence ID" value="CAA2975172.1"/>
    <property type="molecule type" value="Genomic_DNA"/>
</dbReference>
<evidence type="ECO:0000256" key="4">
    <source>
        <dbReference type="ARBA" id="ARBA00022840"/>
    </source>
</evidence>
<evidence type="ECO:0000256" key="5">
    <source>
        <dbReference type="ARBA" id="ARBA00023204"/>
    </source>
</evidence>
<evidence type="ECO:0000256" key="7">
    <source>
        <dbReference type="ARBA" id="ARBA00040674"/>
    </source>
</evidence>
<feature type="domain" description="RecA family profile 1" evidence="8">
    <location>
        <begin position="55"/>
        <end position="132"/>
    </location>
</feature>
<keyword evidence="6" id="KW-0539">Nucleus</keyword>
<evidence type="ECO:0000313" key="9">
    <source>
        <dbReference type="EMBL" id="CAA2975172.1"/>
    </source>
</evidence>
<feature type="non-terminal residue" evidence="9">
    <location>
        <position position="1"/>
    </location>
</feature>
<dbReference type="GO" id="GO:0005524">
    <property type="term" value="F:ATP binding"/>
    <property type="evidence" value="ECO:0007669"/>
    <property type="project" value="UniProtKB-KW"/>
</dbReference>
<dbReference type="Pfam" id="PF08423">
    <property type="entry name" value="Rad51"/>
    <property type="match status" value="1"/>
</dbReference>
<evidence type="ECO:0000256" key="2">
    <source>
        <dbReference type="ARBA" id="ARBA00022741"/>
    </source>
</evidence>
<dbReference type="InterPro" id="IPR027417">
    <property type="entry name" value="P-loop_NTPase"/>
</dbReference>
<dbReference type="InterPro" id="IPR020588">
    <property type="entry name" value="RecA_ATP-bd"/>
</dbReference>
<evidence type="ECO:0000313" key="10">
    <source>
        <dbReference type="Proteomes" id="UP000594638"/>
    </source>
</evidence>
<evidence type="ECO:0000256" key="3">
    <source>
        <dbReference type="ARBA" id="ARBA00022763"/>
    </source>
</evidence>
<gene>
    <name evidence="9" type="ORF">OLEA9_A091061</name>
</gene>
<evidence type="ECO:0000259" key="8">
    <source>
        <dbReference type="PROSITE" id="PS50162"/>
    </source>
</evidence>